<evidence type="ECO:0000313" key="2">
    <source>
        <dbReference type="Proteomes" id="UP000188268"/>
    </source>
</evidence>
<dbReference type="Gramene" id="OMO91775">
    <property type="protein sequence ID" value="OMO91775"/>
    <property type="gene ID" value="CCACVL1_07025"/>
</dbReference>
<keyword evidence="2" id="KW-1185">Reference proteome</keyword>
<evidence type="ECO:0000313" key="1">
    <source>
        <dbReference type="EMBL" id="OMO91775.1"/>
    </source>
</evidence>
<organism evidence="1 2">
    <name type="scientific">Corchorus capsularis</name>
    <name type="common">Jute</name>
    <dbReference type="NCBI Taxonomy" id="210143"/>
    <lineage>
        <taxon>Eukaryota</taxon>
        <taxon>Viridiplantae</taxon>
        <taxon>Streptophyta</taxon>
        <taxon>Embryophyta</taxon>
        <taxon>Tracheophyta</taxon>
        <taxon>Spermatophyta</taxon>
        <taxon>Magnoliopsida</taxon>
        <taxon>eudicotyledons</taxon>
        <taxon>Gunneridae</taxon>
        <taxon>Pentapetalae</taxon>
        <taxon>rosids</taxon>
        <taxon>malvids</taxon>
        <taxon>Malvales</taxon>
        <taxon>Malvaceae</taxon>
        <taxon>Grewioideae</taxon>
        <taxon>Apeibeae</taxon>
        <taxon>Corchorus</taxon>
    </lineage>
</organism>
<reference evidence="1 2" key="1">
    <citation type="submission" date="2013-09" db="EMBL/GenBank/DDBJ databases">
        <title>Corchorus capsularis genome sequencing.</title>
        <authorList>
            <person name="Alam M."/>
            <person name="Haque M.S."/>
            <person name="Islam M.S."/>
            <person name="Emdad E.M."/>
            <person name="Islam M.M."/>
            <person name="Ahmed B."/>
            <person name="Halim A."/>
            <person name="Hossen Q.M.M."/>
            <person name="Hossain M.Z."/>
            <person name="Ahmed R."/>
            <person name="Khan M.M."/>
            <person name="Islam R."/>
            <person name="Rashid M.M."/>
            <person name="Khan S.A."/>
            <person name="Rahman M.S."/>
            <person name="Alam M."/>
        </authorList>
    </citation>
    <scope>NUCLEOTIDE SEQUENCE [LARGE SCALE GENOMIC DNA]</scope>
    <source>
        <strain evidence="2">cv. CVL-1</strain>
        <tissue evidence="1">Whole seedling</tissue>
    </source>
</reference>
<protein>
    <submittedName>
        <fullName evidence="1">Uncharacterized protein</fullName>
    </submittedName>
</protein>
<dbReference type="AlphaFoldDB" id="A0A1R3JAC8"/>
<dbReference type="Proteomes" id="UP000188268">
    <property type="component" value="Unassembled WGS sequence"/>
</dbReference>
<comment type="caution">
    <text evidence="1">The sequence shown here is derived from an EMBL/GenBank/DDBJ whole genome shotgun (WGS) entry which is preliminary data.</text>
</comment>
<proteinExistence type="predicted"/>
<sequence length="44" mass="5049">MAAYRADDDCHYFAKGGVDQKLNSSLALNINYSLSYRDEFNQDE</sequence>
<name>A0A1R3JAC8_COCAP</name>
<dbReference type="EMBL" id="AWWV01008279">
    <property type="protein sequence ID" value="OMO91775.1"/>
    <property type="molecule type" value="Genomic_DNA"/>
</dbReference>
<accession>A0A1R3JAC8</accession>
<gene>
    <name evidence="1" type="ORF">CCACVL1_07025</name>
</gene>